<dbReference type="InterPro" id="IPR032466">
    <property type="entry name" value="Metal_Hydrolase"/>
</dbReference>
<evidence type="ECO:0008006" key="3">
    <source>
        <dbReference type="Google" id="ProtNLM"/>
    </source>
</evidence>
<sequence length="95" mass="11119">MFDDCHWHPTEHEDDRLEEKISEAKDREVEEIIGVPLGVRSCEELLDISEWFESLHPAVGIQPPVYYIPMSSSVVSPKRGNDWIRRRGRKSIKRC</sequence>
<organism evidence="1 2">
    <name type="scientific">candidate division MSBL1 archaeon SCGC-AAA259E17</name>
    <dbReference type="NCBI Taxonomy" id="1698263"/>
    <lineage>
        <taxon>Archaea</taxon>
        <taxon>Methanobacteriati</taxon>
        <taxon>Methanobacteriota</taxon>
        <taxon>candidate division MSBL1</taxon>
    </lineage>
</organism>
<comment type="caution">
    <text evidence="1">The sequence shown here is derived from an EMBL/GenBank/DDBJ whole genome shotgun (WGS) entry which is preliminary data.</text>
</comment>
<keyword evidence="2" id="KW-1185">Reference proteome</keyword>
<evidence type="ECO:0000313" key="1">
    <source>
        <dbReference type="EMBL" id="KXA92644.1"/>
    </source>
</evidence>
<accession>A0A133UEP5</accession>
<dbReference type="Proteomes" id="UP000070373">
    <property type="component" value="Unassembled WGS sequence"/>
</dbReference>
<dbReference type="Gene3D" id="3.20.20.140">
    <property type="entry name" value="Metal-dependent hydrolases"/>
    <property type="match status" value="1"/>
</dbReference>
<evidence type="ECO:0000313" key="2">
    <source>
        <dbReference type="Proteomes" id="UP000070373"/>
    </source>
</evidence>
<dbReference type="AlphaFoldDB" id="A0A133UEP5"/>
<gene>
    <name evidence="1" type="ORF">AKJ64_02665</name>
</gene>
<proteinExistence type="predicted"/>
<dbReference type="EMBL" id="LHXN01000039">
    <property type="protein sequence ID" value="KXA92644.1"/>
    <property type="molecule type" value="Genomic_DNA"/>
</dbReference>
<reference evidence="1 2" key="1">
    <citation type="journal article" date="2016" name="Sci. Rep.">
        <title>Metabolic traits of an uncultured archaeal lineage -MSBL1- from brine pools of the Red Sea.</title>
        <authorList>
            <person name="Mwirichia R."/>
            <person name="Alam I."/>
            <person name="Rashid M."/>
            <person name="Vinu M."/>
            <person name="Ba-Alawi W."/>
            <person name="Anthony Kamau A."/>
            <person name="Kamanda Ngugi D."/>
            <person name="Goker M."/>
            <person name="Klenk H.P."/>
            <person name="Bajic V."/>
            <person name="Stingl U."/>
        </authorList>
    </citation>
    <scope>NUCLEOTIDE SEQUENCE [LARGE SCALE GENOMIC DNA]</scope>
    <source>
        <strain evidence="1">SCGC-AAA259E17</strain>
    </source>
</reference>
<dbReference type="SUPFAM" id="SSF51556">
    <property type="entry name" value="Metallo-dependent hydrolases"/>
    <property type="match status" value="1"/>
</dbReference>
<protein>
    <recommendedName>
        <fullName evidence="3">Amidohydrolase-related domain-containing protein</fullName>
    </recommendedName>
</protein>
<name>A0A133UEP5_9EURY</name>